<evidence type="ECO:0000256" key="2">
    <source>
        <dbReference type="ARBA" id="ARBA00009154"/>
    </source>
</evidence>
<dbReference type="OrthoDB" id="1421013at2759"/>
<feature type="region of interest" description="Disordered" evidence="7">
    <location>
        <begin position="128"/>
        <end position="251"/>
    </location>
</feature>
<dbReference type="GO" id="GO:0005730">
    <property type="term" value="C:nucleolus"/>
    <property type="evidence" value="ECO:0007669"/>
    <property type="project" value="TreeGrafter"/>
</dbReference>
<dbReference type="Proteomes" id="UP000664203">
    <property type="component" value="Unassembled WGS sequence"/>
</dbReference>
<reference evidence="8" key="1">
    <citation type="submission" date="2021-03" db="EMBL/GenBank/DDBJ databases">
        <authorList>
            <person name="Tagirdzhanova G."/>
        </authorList>
    </citation>
    <scope>NUCLEOTIDE SEQUENCE</scope>
</reference>
<evidence type="ECO:0000313" key="8">
    <source>
        <dbReference type="EMBL" id="CAF9941509.1"/>
    </source>
</evidence>
<dbReference type="AlphaFoldDB" id="A0A8H3PJ40"/>
<evidence type="ECO:0000256" key="4">
    <source>
        <dbReference type="ARBA" id="ARBA00022884"/>
    </source>
</evidence>
<comment type="function">
    <text evidence="6">Required for exosome-dependent processing of pre-rRNA and small nucleolar RNA (snRNA) precursors. Involved in processing of 35S pre-rRNA at the A0, A1 and A2 sites.</text>
</comment>
<keyword evidence="5 6" id="KW-0539">Nucleus</keyword>
<protein>
    <recommendedName>
        <fullName evidence="6">Exosome complex protein</fullName>
    </recommendedName>
</protein>
<sequence length="251" mass="27900">METIDLVPLIELLDDNIDDLEEALEPLLKSALSDTARKLPLLDRAQLYVLATYSIESILFSFLRLNDVNSKEHPVFRELTRVKQYFEKIKAAESAETKRNVTLDKAAAGRFIKQALAGNKKLDLDLAKQQGKGNAGTHTRFEEFPRKQKFNNAPVNGSRAVSSSDEPDSDPEHLESHGEPSSKRMKWQSSRDRRGSDDGTEAGAKSELIPSSGMASKKDATNGDPKAERKKKKSSKKNKVPKESQATLYGD</sequence>
<accession>A0A8H3PJ40</accession>
<comment type="similarity">
    <text evidence="2 6">Belongs to the C1D family.</text>
</comment>
<evidence type="ECO:0000256" key="1">
    <source>
        <dbReference type="ARBA" id="ARBA00004123"/>
    </source>
</evidence>
<evidence type="ECO:0000256" key="6">
    <source>
        <dbReference type="RuleBase" id="RU368003"/>
    </source>
</evidence>
<dbReference type="InterPro" id="IPR007146">
    <property type="entry name" value="Sas10/Utp3/C1D"/>
</dbReference>
<dbReference type="GO" id="GO:0010468">
    <property type="term" value="P:regulation of gene expression"/>
    <property type="evidence" value="ECO:0007669"/>
    <property type="project" value="TreeGrafter"/>
</dbReference>
<feature type="compositionally biased region" description="Basic and acidic residues" evidence="7">
    <location>
        <begin position="216"/>
        <end position="227"/>
    </location>
</feature>
<dbReference type="PANTHER" id="PTHR15341:SF3">
    <property type="entry name" value="NUCLEAR NUCLEIC ACID-BINDING PROTEIN C1D"/>
    <property type="match status" value="1"/>
</dbReference>
<evidence type="ECO:0000313" key="9">
    <source>
        <dbReference type="Proteomes" id="UP000664203"/>
    </source>
</evidence>
<feature type="compositionally biased region" description="Polar residues" evidence="7">
    <location>
        <begin position="150"/>
        <end position="161"/>
    </location>
</feature>
<dbReference type="EMBL" id="CAJPDR010000664">
    <property type="protein sequence ID" value="CAF9941509.1"/>
    <property type="molecule type" value="Genomic_DNA"/>
</dbReference>
<dbReference type="GO" id="GO:0003723">
    <property type="term" value="F:RNA binding"/>
    <property type="evidence" value="ECO:0007669"/>
    <property type="project" value="UniProtKB-UniRule"/>
</dbReference>
<keyword evidence="4 6" id="KW-0694">RNA-binding</keyword>
<feature type="compositionally biased region" description="Basic and acidic residues" evidence="7">
    <location>
        <begin position="170"/>
        <end position="182"/>
    </location>
</feature>
<name>A0A8H3PJ40_9LECA</name>
<evidence type="ECO:0000256" key="3">
    <source>
        <dbReference type="ARBA" id="ARBA00022552"/>
    </source>
</evidence>
<comment type="subcellular location">
    <subcellularLocation>
        <location evidence="1 6">Nucleus</location>
    </subcellularLocation>
</comment>
<proteinExistence type="inferred from homology"/>
<dbReference type="GO" id="GO:0000178">
    <property type="term" value="C:exosome (RNase complex)"/>
    <property type="evidence" value="ECO:0007669"/>
    <property type="project" value="TreeGrafter"/>
</dbReference>
<dbReference type="PANTHER" id="PTHR15341">
    <property type="entry name" value="SUN-COR STEROID HORMONE RECEPTOR CO-REPRESSOR"/>
    <property type="match status" value="1"/>
</dbReference>
<feature type="compositionally biased region" description="Basic residues" evidence="7">
    <location>
        <begin position="228"/>
        <end position="239"/>
    </location>
</feature>
<keyword evidence="3 6" id="KW-0698">rRNA processing</keyword>
<dbReference type="Pfam" id="PF04000">
    <property type="entry name" value="Sas10_Utp3"/>
    <property type="match status" value="1"/>
</dbReference>
<gene>
    <name evidence="8" type="ORF">ALECFALPRED_009168</name>
</gene>
<dbReference type="GO" id="GO:0003677">
    <property type="term" value="F:DNA binding"/>
    <property type="evidence" value="ECO:0007669"/>
    <property type="project" value="TreeGrafter"/>
</dbReference>
<keyword evidence="9" id="KW-1185">Reference proteome</keyword>
<dbReference type="GO" id="GO:0000460">
    <property type="term" value="P:maturation of 5.8S rRNA"/>
    <property type="evidence" value="ECO:0007669"/>
    <property type="project" value="TreeGrafter"/>
</dbReference>
<organism evidence="8 9">
    <name type="scientific">Alectoria fallacina</name>
    <dbReference type="NCBI Taxonomy" id="1903189"/>
    <lineage>
        <taxon>Eukaryota</taxon>
        <taxon>Fungi</taxon>
        <taxon>Dikarya</taxon>
        <taxon>Ascomycota</taxon>
        <taxon>Pezizomycotina</taxon>
        <taxon>Lecanoromycetes</taxon>
        <taxon>OSLEUM clade</taxon>
        <taxon>Lecanoromycetidae</taxon>
        <taxon>Lecanorales</taxon>
        <taxon>Lecanorineae</taxon>
        <taxon>Parmeliaceae</taxon>
        <taxon>Alectoria</taxon>
    </lineage>
</organism>
<evidence type="ECO:0000256" key="5">
    <source>
        <dbReference type="ARBA" id="ARBA00023242"/>
    </source>
</evidence>
<evidence type="ECO:0000256" key="7">
    <source>
        <dbReference type="SAM" id="MobiDB-lite"/>
    </source>
</evidence>
<dbReference type="InterPro" id="IPR011082">
    <property type="entry name" value="Exosome-assoc_fac/DNA_repair"/>
</dbReference>
<comment type="caution">
    <text evidence="8">The sequence shown here is derived from an EMBL/GenBank/DDBJ whole genome shotgun (WGS) entry which is preliminary data.</text>
</comment>